<comment type="caution">
    <text evidence="5">The sequence shown here is derived from an EMBL/GenBank/DDBJ whole genome shotgun (WGS) entry which is preliminary data.</text>
</comment>
<dbReference type="InterPro" id="IPR018060">
    <property type="entry name" value="HTH_AraC"/>
</dbReference>
<evidence type="ECO:0000256" key="3">
    <source>
        <dbReference type="ARBA" id="ARBA00023163"/>
    </source>
</evidence>
<name>A0A1E3A6E0_9FIRM</name>
<keyword evidence="1" id="KW-0805">Transcription regulation</keyword>
<dbReference type="InterPro" id="IPR010499">
    <property type="entry name" value="AraC_E-bd"/>
</dbReference>
<evidence type="ECO:0000256" key="1">
    <source>
        <dbReference type="ARBA" id="ARBA00023015"/>
    </source>
</evidence>
<dbReference type="OrthoDB" id="9801123at2"/>
<dbReference type="InterPro" id="IPR050959">
    <property type="entry name" value="MarA-like"/>
</dbReference>
<dbReference type="AlphaFoldDB" id="A0A1E3A6E0"/>
<dbReference type="EMBL" id="MEHA01000038">
    <property type="protein sequence ID" value="ODR42274.1"/>
    <property type="molecule type" value="Genomic_DNA"/>
</dbReference>
<accession>A0A1E3A6E0</accession>
<evidence type="ECO:0000313" key="7">
    <source>
        <dbReference type="Proteomes" id="UP000094067"/>
    </source>
</evidence>
<evidence type="ECO:0000313" key="8">
    <source>
        <dbReference type="Proteomes" id="UP000094271"/>
    </source>
</evidence>
<dbReference type="RefSeq" id="WP_009252217.1">
    <property type="nucleotide sequence ID" value="NZ_BAABXS010000001.1"/>
</dbReference>
<proteinExistence type="predicted"/>
<feature type="domain" description="HTH araC/xylS-type" evidence="4">
    <location>
        <begin position="8"/>
        <end position="106"/>
    </location>
</feature>
<dbReference type="PANTHER" id="PTHR47504">
    <property type="entry name" value="RIGHT ORIGIN-BINDING PROTEIN"/>
    <property type="match status" value="1"/>
</dbReference>
<reference evidence="5 7" key="1">
    <citation type="submission" date="2016-07" db="EMBL/GenBank/DDBJ databases">
        <title>Characterization of isolates of Eisenbergiella tayi derived from blood cultures, using whole genome sequencing.</title>
        <authorList>
            <person name="Burdz T."/>
            <person name="Wiebe D."/>
            <person name="Huynh C."/>
            <person name="Bernard K."/>
        </authorList>
    </citation>
    <scope>NUCLEOTIDE SEQUENCE [LARGE SCALE GENOMIC DNA]</scope>
    <source>
        <strain evidence="5 7">NML 110608</strain>
    </source>
</reference>
<dbReference type="SMART" id="SM00342">
    <property type="entry name" value="HTH_ARAC"/>
    <property type="match status" value="1"/>
</dbReference>
<dbReference type="PROSITE" id="PS00041">
    <property type="entry name" value="HTH_ARAC_FAMILY_1"/>
    <property type="match status" value="1"/>
</dbReference>
<dbReference type="Gene3D" id="3.20.80.10">
    <property type="entry name" value="Regulatory factor, effector binding domain"/>
    <property type="match status" value="1"/>
</dbReference>
<dbReference type="Pfam" id="PF12833">
    <property type="entry name" value="HTH_18"/>
    <property type="match status" value="1"/>
</dbReference>
<evidence type="ECO:0000313" key="5">
    <source>
        <dbReference type="EMBL" id="ODM03951.1"/>
    </source>
</evidence>
<dbReference type="GO" id="GO:0043565">
    <property type="term" value="F:sequence-specific DNA binding"/>
    <property type="evidence" value="ECO:0007669"/>
    <property type="project" value="InterPro"/>
</dbReference>
<dbReference type="InterPro" id="IPR029441">
    <property type="entry name" value="Cass2"/>
</dbReference>
<dbReference type="GO" id="GO:0003700">
    <property type="term" value="F:DNA-binding transcription factor activity"/>
    <property type="evidence" value="ECO:0007669"/>
    <property type="project" value="InterPro"/>
</dbReference>
<dbReference type="SUPFAM" id="SSF55136">
    <property type="entry name" value="Probable bacterial effector-binding domain"/>
    <property type="match status" value="1"/>
</dbReference>
<dbReference type="InterPro" id="IPR009057">
    <property type="entry name" value="Homeodomain-like_sf"/>
</dbReference>
<dbReference type="PANTHER" id="PTHR47504:SF5">
    <property type="entry name" value="RIGHT ORIGIN-BINDING PROTEIN"/>
    <property type="match status" value="1"/>
</dbReference>
<keyword evidence="3" id="KW-0804">Transcription</keyword>
<dbReference type="PROSITE" id="PS01124">
    <property type="entry name" value="HTH_ARAC_FAMILY_2"/>
    <property type="match status" value="1"/>
</dbReference>
<dbReference type="InterPro" id="IPR018062">
    <property type="entry name" value="HTH_AraC-typ_CS"/>
</dbReference>
<dbReference type="Proteomes" id="UP000094271">
    <property type="component" value="Unassembled WGS sequence"/>
</dbReference>
<reference evidence="6 8" key="2">
    <citation type="submission" date="2016-08" db="EMBL/GenBank/DDBJ databases">
        <authorList>
            <person name="Seilhamer J.J."/>
        </authorList>
    </citation>
    <scope>NUCLEOTIDE SEQUENCE [LARGE SCALE GENOMIC DNA]</scope>
    <source>
        <strain evidence="6 8">NML150140-1</strain>
    </source>
</reference>
<sequence length="287" mass="32984">MEWLEAMKESINYMEDHLLEDITPDDIARQVSISSFYFQKGFKIITGMTVGTYLRNRRLYLAALDILTGNDKVIDLAYKYRYETPESFTKAFSRFHGLAPVQLKKQPHRLHVFLPLLIKISVEGGSQLHFTLEQMDSFPVIGLERTFLYDTAYDEIPPYWAWFCQKERGMCCSQLGGSRNLGKYGICVTEEEDPISFRYLIAGDYEGDVVPEGMKVMEIPACTWVKFSCTGPLPGAFQATNTRIFNEWLPGNTRYEIALGLNIEMYTPCDTSSPDYYSEIWIPVNVK</sequence>
<protein>
    <submittedName>
        <fullName evidence="6">AraC family transcriptional regulator</fullName>
    </submittedName>
    <submittedName>
        <fullName evidence="5">Transposon Tn10 TetD protein</fullName>
    </submittedName>
</protein>
<dbReference type="PATRIC" id="fig|1432052.4.peg.5277"/>
<dbReference type="Proteomes" id="UP000094067">
    <property type="component" value="Unassembled WGS sequence"/>
</dbReference>
<dbReference type="SUPFAM" id="SSF46689">
    <property type="entry name" value="Homeodomain-like"/>
    <property type="match status" value="2"/>
</dbReference>
<gene>
    <name evidence="5" type="primary">tetD_8</name>
    <name evidence="6" type="ORF">BEI59_31620</name>
    <name evidence="5" type="ORF">BEI61_04754</name>
</gene>
<evidence type="ECO:0000259" key="4">
    <source>
        <dbReference type="PROSITE" id="PS01124"/>
    </source>
</evidence>
<dbReference type="Pfam" id="PF14526">
    <property type="entry name" value="Cass2"/>
    <property type="match status" value="1"/>
</dbReference>
<organism evidence="5 7">
    <name type="scientific">Eisenbergiella tayi</name>
    <dbReference type="NCBI Taxonomy" id="1432052"/>
    <lineage>
        <taxon>Bacteria</taxon>
        <taxon>Bacillati</taxon>
        <taxon>Bacillota</taxon>
        <taxon>Clostridia</taxon>
        <taxon>Lachnospirales</taxon>
        <taxon>Lachnospiraceae</taxon>
        <taxon>Eisenbergiella</taxon>
    </lineage>
</organism>
<dbReference type="Gene3D" id="1.10.10.60">
    <property type="entry name" value="Homeodomain-like"/>
    <property type="match status" value="2"/>
</dbReference>
<keyword evidence="2" id="KW-0238">DNA-binding</keyword>
<dbReference type="EMBL" id="MCGH01000003">
    <property type="protein sequence ID" value="ODM03951.1"/>
    <property type="molecule type" value="Genomic_DNA"/>
</dbReference>
<evidence type="ECO:0000256" key="2">
    <source>
        <dbReference type="ARBA" id="ARBA00023125"/>
    </source>
</evidence>
<dbReference type="InterPro" id="IPR011256">
    <property type="entry name" value="Reg_factor_effector_dom_sf"/>
</dbReference>
<dbReference type="SMART" id="SM00871">
    <property type="entry name" value="AraC_E_bind"/>
    <property type="match status" value="1"/>
</dbReference>
<evidence type="ECO:0000313" key="6">
    <source>
        <dbReference type="EMBL" id="ODR42274.1"/>
    </source>
</evidence>